<keyword evidence="2" id="KW-1185">Reference proteome</keyword>
<dbReference type="Proteomes" id="UP001444071">
    <property type="component" value="Unassembled WGS sequence"/>
</dbReference>
<evidence type="ECO:0000313" key="2">
    <source>
        <dbReference type="Proteomes" id="UP001444071"/>
    </source>
</evidence>
<organism evidence="1 2">
    <name type="scientific">Xenotaenia resolanae</name>
    <dbReference type="NCBI Taxonomy" id="208358"/>
    <lineage>
        <taxon>Eukaryota</taxon>
        <taxon>Metazoa</taxon>
        <taxon>Chordata</taxon>
        <taxon>Craniata</taxon>
        <taxon>Vertebrata</taxon>
        <taxon>Euteleostomi</taxon>
        <taxon>Actinopterygii</taxon>
        <taxon>Neopterygii</taxon>
        <taxon>Teleostei</taxon>
        <taxon>Neoteleostei</taxon>
        <taxon>Acanthomorphata</taxon>
        <taxon>Ovalentaria</taxon>
        <taxon>Atherinomorphae</taxon>
        <taxon>Cyprinodontiformes</taxon>
        <taxon>Goodeidae</taxon>
        <taxon>Xenotaenia</taxon>
    </lineage>
</organism>
<name>A0ABV0W912_9TELE</name>
<dbReference type="EMBL" id="JAHRIM010034603">
    <property type="protein sequence ID" value="MEQ2265906.1"/>
    <property type="molecule type" value="Genomic_DNA"/>
</dbReference>
<protein>
    <submittedName>
        <fullName evidence="1">Uncharacterized protein</fullName>
    </submittedName>
</protein>
<gene>
    <name evidence="1" type="ORF">XENORESO_014466</name>
</gene>
<evidence type="ECO:0000313" key="1">
    <source>
        <dbReference type="EMBL" id="MEQ2265906.1"/>
    </source>
</evidence>
<proteinExistence type="predicted"/>
<reference evidence="1 2" key="1">
    <citation type="submission" date="2021-06" db="EMBL/GenBank/DDBJ databases">
        <authorList>
            <person name="Palmer J.M."/>
        </authorList>
    </citation>
    <scope>NUCLEOTIDE SEQUENCE [LARGE SCALE GENOMIC DNA]</scope>
    <source>
        <strain evidence="1 2">XR_2019</strain>
        <tissue evidence="1">Muscle</tissue>
    </source>
</reference>
<sequence>MSLCSRSSSSLFFLPLPCLSYDGLSQEKSLPNHLAFLFPHVPSFSSPRSLSALSLTSHFDFLLLSLHLFMSPSQSPLLNAQYSCDVHHKERDRCSHSSPTVAGP</sequence>
<accession>A0ABV0W912</accession>
<comment type="caution">
    <text evidence="1">The sequence shown here is derived from an EMBL/GenBank/DDBJ whole genome shotgun (WGS) entry which is preliminary data.</text>
</comment>